<dbReference type="PANTHER" id="PTHR10775:SF189">
    <property type="entry name" value="OS03G0380600 PROTEIN"/>
    <property type="match status" value="1"/>
</dbReference>
<dbReference type="AlphaFoldDB" id="K3ZN46"/>
<dbReference type="Gramene" id="KQK94935">
    <property type="protein sequence ID" value="KQK94935"/>
    <property type="gene ID" value="SETIT_028021mg"/>
</dbReference>
<dbReference type="EMBL" id="AGNK02005040">
    <property type="status" value="NOT_ANNOTATED_CDS"/>
    <property type="molecule type" value="Genomic_DNA"/>
</dbReference>
<evidence type="ECO:0000313" key="3">
    <source>
        <dbReference type="Proteomes" id="UP000004995"/>
    </source>
</evidence>
<organism evidence="2 3">
    <name type="scientific">Setaria italica</name>
    <name type="common">Foxtail millet</name>
    <name type="synonym">Panicum italicum</name>
    <dbReference type="NCBI Taxonomy" id="4555"/>
    <lineage>
        <taxon>Eukaryota</taxon>
        <taxon>Viridiplantae</taxon>
        <taxon>Streptophyta</taxon>
        <taxon>Embryophyta</taxon>
        <taxon>Tracheophyta</taxon>
        <taxon>Spermatophyta</taxon>
        <taxon>Magnoliopsida</taxon>
        <taxon>Liliopsida</taxon>
        <taxon>Poales</taxon>
        <taxon>Poaceae</taxon>
        <taxon>PACMAD clade</taxon>
        <taxon>Panicoideae</taxon>
        <taxon>Panicodae</taxon>
        <taxon>Paniceae</taxon>
        <taxon>Cenchrinae</taxon>
        <taxon>Setaria</taxon>
    </lineage>
</organism>
<keyword evidence="3" id="KW-1185">Reference proteome</keyword>
<dbReference type="InParanoid" id="K3ZN46"/>
<accession>K3ZN46</accession>
<name>K3ZN46_SETIT</name>
<reference evidence="2" key="2">
    <citation type="submission" date="2018-08" db="UniProtKB">
        <authorList>
            <consortium name="EnsemblPlants"/>
        </authorList>
    </citation>
    <scope>IDENTIFICATION</scope>
    <source>
        <strain evidence="2">Yugu1</strain>
    </source>
</reference>
<protein>
    <submittedName>
        <fullName evidence="2">Uncharacterized protein</fullName>
    </submittedName>
</protein>
<dbReference type="PANTHER" id="PTHR10775">
    <property type="entry name" value="OS08G0208400 PROTEIN"/>
    <property type="match status" value="1"/>
</dbReference>
<dbReference type="HOGENOM" id="CLU_012006_9_0_1"/>
<evidence type="ECO:0000256" key="1">
    <source>
        <dbReference type="SAM" id="MobiDB-lite"/>
    </source>
</evidence>
<sequence length="399" mass="45136">YMIWTYHGEKAPPQNLLDGIMEDVEFERMFDAYDSFDEGGGDDDGGCCNGDDGVNEGGDDNGGYDSSGDDEFDDSDFLSPLLRHTKAELLVESAKGLANFEAVKKSAEENVYKRSKGCPKHLTMLRFILELLILKAKHGWSDGSFNNLLPKKLVSPFTMGVERIHAYPNHCILYRGDTFKGLDKCPVCSASQYKNNSSYCDDDKTGASWWKDTVFFGDKPDLESASEKLDGHYVFDMVRTIQVPYGKMTKDGKKRNIDKPPIDGVPFKKLSIFYKYLSYWSNLEVRHAIHSMHLKKNVFGNTIGLFLETSTKTKDTLKYELPPASYNLTLDEKKAMCQSLRGIGIPSQFSSNIRKLVSMKYLSLSGYNYHDCHVMLMLFLPIAIRAIKHVYVKMVITLL</sequence>
<dbReference type="FunCoup" id="K3ZN46">
    <property type="interactions" value="2"/>
</dbReference>
<dbReference type="EnsemblPlants" id="KQK94935">
    <property type="protein sequence ID" value="KQK94935"/>
    <property type="gene ID" value="SETIT_028021mg"/>
</dbReference>
<evidence type="ECO:0000313" key="2">
    <source>
        <dbReference type="EnsemblPlants" id="KQK94935"/>
    </source>
</evidence>
<proteinExistence type="predicted"/>
<dbReference type="eggNOG" id="ENOG502QWJJ">
    <property type="taxonomic scope" value="Eukaryota"/>
</dbReference>
<feature type="region of interest" description="Disordered" evidence="1">
    <location>
        <begin position="41"/>
        <end position="69"/>
    </location>
</feature>
<dbReference type="Proteomes" id="UP000004995">
    <property type="component" value="Unassembled WGS sequence"/>
</dbReference>
<reference evidence="3" key="1">
    <citation type="journal article" date="2012" name="Nat. Biotechnol.">
        <title>Reference genome sequence of the model plant Setaria.</title>
        <authorList>
            <person name="Bennetzen J.L."/>
            <person name="Schmutz J."/>
            <person name="Wang H."/>
            <person name="Percifield R."/>
            <person name="Hawkins J."/>
            <person name="Pontaroli A.C."/>
            <person name="Estep M."/>
            <person name="Feng L."/>
            <person name="Vaughn J.N."/>
            <person name="Grimwood J."/>
            <person name="Jenkins J."/>
            <person name="Barry K."/>
            <person name="Lindquist E."/>
            <person name="Hellsten U."/>
            <person name="Deshpande S."/>
            <person name="Wang X."/>
            <person name="Wu X."/>
            <person name="Mitros T."/>
            <person name="Triplett J."/>
            <person name="Yang X."/>
            <person name="Ye C.Y."/>
            <person name="Mauro-Herrera M."/>
            <person name="Wang L."/>
            <person name="Li P."/>
            <person name="Sharma M."/>
            <person name="Sharma R."/>
            <person name="Ronald P.C."/>
            <person name="Panaud O."/>
            <person name="Kellogg E.A."/>
            <person name="Brutnell T.P."/>
            <person name="Doust A.N."/>
            <person name="Tuskan G.A."/>
            <person name="Rokhsar D."/>
            <person name="Devos K.M."/>
        </authorList>
    </citation>
    <scope>NUCLEOTIDE SEQUENCE [LARGE SCALE GENOMIC DNA]</scope>
    <source>
        <strain evidence="3">cv. Yugu1</strain>
    </source>
</reference>